<protein>
    <recommendedName>
        <fullName evidence="8">SRCR domain-containing protein</fullName>
    </recommendedName>
</protein>
<dbReference type="EMBL" id="JAUCMX010000007">
    <property type="protein sequence ID" value="KAK3540366.1"/>
    <property type="molecule type" value="Genomic_DNA"/>
</dbReference>
<dbReference type="AlphaFoldDB" id="A0AAE0R3R3"/>
<dbReference type="SMART" id="SM00202">
    <property type="entry name" value="SR"/>
    <property type="match status" value="2"/>
</dbReference>
<keyword evidence="4" id="KW-0325">Glycoprotein</keyword>
<evidence type="ECO:0000313" key="10">
    <source>
        <dbReference type="Proteomes" id="UP001274896"/>
    </source>
</evidence>
<feature type="region of interest" description="Disordered" evidence="6">
    <location>
        <begin position="842"/>
        <end position="954"/>
    </location>
</feature>
<keyword evidence="3 5" id="KW-1015">Disulfide bond</keyword>
<reference evidence="9" key="1">
    <citation type="submission" date="2023-06" db="EMBL/GenBank/DDBJ databases">
        <title>Male Hemibagrus guttatus genome.</title>
        <authorList>
            <person name="Bian C."/>
        </authorList>
    </citation>
    <scope>NUCLEOTIDE SEQUENCE</scope>
    <source>
        <strain evidence="9">Male_cb2023</strain>
        <tissue evidence="9">Muscle</tissue>
    </source>
</reference>
<evidence type="ECO:0000256" key="1">
    <source>
        <dbReference type="ARBA" id="ARBA00022729"/>
    </source>
</evidence>
<dbReference type="Proteomes" id="UP001274896">
    <property type="component" value="Unassembled WGS sequence"/>
</dbReference>
<organism evidence="9 10">
    <name type="scientific">Hemibagrus guttatus</name>
    <dbReference type="NCBI Taxonomy" id="175788"/>
    <lineage>
        <taxon>Eukaryota</taxon>
        <taxon>Metazoa</taxon>
        <taxon>Chordata</taxon>
        <taxon>Craniata</taxon>
        <taxon>Vertebrata</taxon>
        <taxon>Euteleostomi</taxon>
        <taxon>Actinopterygii</taxon>
        <taxon>Neopterygii</taxon>
        <taxon>Teleostei</taxon>
        <taxon>Ostariophysi</taxon>
        <taxon>Siluriformes</taxon>
        <taxon>Bagridae</taxon>
        <taxon>Hemibagrus</taxon>
    </lineage>
</organism>
<comment type="caution">
    <text evidence="9">The sequence shown here is derived from an EMBL/GenBank/DDBJ whole genome shotgun (WGS) entry which is preliminary data.</text>
</comment>
<dbReference type="InterPro" id="IPR036772">
    <property type="entry name" value="SRCR-like_dom_sf"/>
</dbReference>
<evidence type="ECO:0000256" key="2">
    <source>
        <dbReference type="ARBA" id="ARBA00022737"/>
    </source>
</evidence>
<feature type="disulfide bond" evidence="5">
    <location>
        <begin position="119"/>
        <end position="129"/>
    </location>
</feature>
<evidence type="ECO:0000313" key="9">
    <source>
        <dbReference type="EMBL" id="KAK3540366.1"/>
    </source>
</evidence>
<sequence>NISLGLNPDGITKECAGVVQFTTPSRVINVCNQNWTKFLLTTPCFSDRVKIELRDDQKSQCYGEIYVNVNGSHNAVCSTDIISYWKTAEVVCRELQCGTPLSAEQGSKIKGGKISLLECKGQEKSLWECMRKHGNVGICQTIKIVCSEHELWFLQGNTTCEGKVMGETSGYLQNISNERADEVCKINLCKGVQNTSKSDISNSNMKSTVCPENATSSFNCSMENSTTSAPAKPQDAYVKCSGSLEVRLQNKCHGKVLVCPTDNCGVCEDTWTDKQSEMLCKTLGCGQAIKETYRGNKTPAVTVASVHCSQKAENFRQCNFVPLKDPSLCKNPAYVSCTGSVTALLQDPRDKCAGIPSLFYSGKLFPLCTQGINKETQNGFCAIFGCGEALSFKNSLSTDGQGLAGITCKDKDISNCDFSKTEIQECKIGHLKCTDWRRLVLINVENACKGEVYLQTEFNKTAVSSDNWNNKERIELCKHLECGNVSTVSNPTSSNQIMPFWSRAFSCPSKPNSIWDCESEKVPVNIQQQLHINCTNEPDMTLSGTCTGEVLVNEEHVCFQSENTDAVLNEFCFMQKCSALFKTWSTKNNTKNTARFLRCTGNESKMWQCNSGTSHCKDVISLACTNAIQINFSSPCGGDLLVNYRGQLEHVCPLNHKADADRICSYKECGNARQTSKNNLENNLTTNISISCIDNPNDIRRCFTSGNLSCTEKAQIYCDILIGIGIDSQPMPQNPATGCSAGPQPGKMGGLSLYMIAIPDYVSPKETNTGLIVGIVVGLVLLLVAVLIMYRKRKAIRAILRLKFPEEDSDMDVSENEMQNLNAKDVFETDDYDDVVASVNSMEENQSDGASEYDEEDASTSQGSSGTEYDDVDEGNVKKSADNSPAEPILPPRSNNLLDKVTFEVEVEPQEDYDDVISPQTVDSEQKESLDIPDPSTDPPLTVFNDEAMSQKDQ</sequence>
<dbReference type="PANTHER" id="PTHR19331">
    <property type="entry name" value="SCAVENGER RECEPTOR DOMAIN-CONTAINING"/>
    <property type="match status" value="1"/>
</dbReference>
<proteinExistence type="predicted"/>
<dbReference type="SUPFAM" id="SSF56487">
    <property type="entry name" value="SRCR-like"/>
    <property type="match status" value="5"/>
</dbReference>
<evidence type="ECO:0000256" key="3">
    <source>
        <dbReference type="ARBA" id="ARBA00023157"/>
    </source>
</evidence>
<evidence type="ECO:0000256" key="4">
    <source>
        <dbReference type="ARBA" id="ARBA00023180"/>
    </source>
</evidence>
<keyword evidence="2" id="KW-0677">Repeat</keyword>
<accession>A0AAE0R3R3</accession>
<feature type="domain" description="SRCR" evidence="8">
    <location>
        <begin position="231"/>
        <end position="338"/>
    </location>
</feature>
<evidence type="ECO:0000256" key="5">
    <source>
        <dbReference type="PROSITE-ProRule" id="PRU00196"/>
    </source>
</evidence>
<feature type="domain" description="SRCR" evidence="8">
    <location>
        <begin position="51"/>
        <end position="147"/>
    </location>
</feature>
<feature type="non-terminal residue" evidence="9">
    <location>
        <position position="954"/>
    </location>
</feature>
<dbReference type="GO" id="GO:0016020">
    <property type="term" value="C:membrane"/>
    <property type="evidence" value="ECO:0007669"/>
    <property type="project" value="InterPro"/>
</dbReference>
<feature type="disulfide bond" evidence="5">
    <location>
        <begin position="507"/>
        <end position="517"/>
    </location>
</feature>
<evidence type="ECO:0000256" key="6">
    <source>
        <dbReference type="SAM" id="MobiDB-lite"/>
    </source>
</evidence>
<feature type="domain" description="SRCR" evidence="8">
    <location>
        <begin position="439"/>
        <end position="547"/>
    </location>
</feature>
<gene>
    <name evidence="9" type="ORF">QTP70_030115</name>
</gene>
<dbReference type="Pfam" id="PF00530">
    <property type="entry name" value="SRCR"/>
    <property type="match status" value="3"/>
</dbReference>
<keyword evidence="7" id="KW-0472">Membrane</keyword>
<feature type="domain" description="SRCR" evidence="8">
    <location>
        <begin position="342"/>
        <end position="434"/>
    </location>
</feature>
<feature type="disulfide bond" evidence="5">
    <location>
        <begin position="308"/>
        <end position="318"/>
    </location>
</feature>
<feature type="compositionally biased region" description="Acidic residues" evidence="6">
    <location>
        <begin position="905"/>
        <end position="915"/>
    </location>
</feature>
<keyword evidence="7" id="KW-1133">Transmembrane helix</keyword>
<evidence type="ECO:0000256" key="7">
    <source>
        <dbReference type="SAM" id="Phobius"/>
    </source>
</evidence>
<dbReference type="InterPro" id="IPR001190">
    <property type="entry name" value="SRCR"/>
</dbReference>
<evidence type="ECO:0000259" key="8">
    <source>
        <dbReference type="PROSITE" id="PS50287"/>
    </source>
</evidence>
<feature type="transmembrane region" description="Helical" evidence="7">
    <location>
        <begin position="771"/>
        <end position="790"/>
    </location>
</feature>
<dbReference type="PROSITE" id="PS50287">
    <property type="entry name" value="SRCR_2"/>
    <property type="match status" value="4"/>
</dbReference>
<keyword evidence="7" id="KW-0812">Transmembrane</keyword>
<dbReference type="PANTHER" id="PTHR19331:SF465">
    <property type="entry name" value="EGG PEPTIDE SPERACT RECEPTOR"/>
    <property type="match status" value="1"/>
</dbReference>
<name>A0AAE0R3R3_9TELE</name>
<keyword evidence="10" id="KW-1185">Reference proteome</keyword>
<dbReference type="Gene3D" id="3.10.250.10">
    <property type="entry name" value="SRCR-like domain"/>
    <property type="match status" value="5"/>
</dbReference>
<comment type="caution">
    <text evidence="5">Lacks conserved residue(s) required for the propagation of feature annotation.</text>
</comment>
<keyword evidence="1" id="KW-0732">Signal</keyword>